<gene>
    <name evidence="1" type="ORF">DLAC_05309</name>
</gene>
<keyword evidence="2" id="KW-1185">Reference proteome</keyword>
<dbReference type="InParanoid" id="A0A151ZJ22"/>
<proteinExistence type="predicted"/>
<dbReference type="EMBL" id="LODT01000025">
    <property type="protein sequence ID" value="KYQ93905.1"/>
    <property type="molecule type" value="Genomic_DNA"/>
</dbReference>
<name>A0A151ZJ22_TIELA</name>
<comment type="caution">
    <text evidence="1">The sequence shown here is derived from an EMBL/GenBank/DDBJ whole genome shotgun (WGS) entry which is preliminary data.</text>
</comment>
<evidence type="ECO:0000313" key="2">
    <source>
        <dbReference type="Proteomes" id="UP000076078"/>
    </source>
</evidence>
<sequence length="74" mass="8050">MNKGLLNQSGAKLDFSTFDEVVLAVVGYFDLDLGFVDSVVESVDLDVGFCAVNRFSMRGSHKNMNGEDSVVLTE</sequence>
<protein>
    <submittedName>
        <fullName evidence="1">Uncharacterized protein</fullName>
    </submittedName>
</protein>
<evidence type="ECO:0000313" key="1">
    <source>
        <dbReference type="EMBL" id="KYQ93905.1"/>
    </source>
</evidence>
<dbReference type="Proteomes" id="UP000076078">
    <property type="component" value="Unassembled WGS sequence"/>
</dbReference>
<dbReference type="AlphaFoldDB" id="A0A151ZJ22"/>
<accession>A0A151ZJ22</accession>
<organism evidence="1 2">
    <name type="scientific">Tieghemostelium lacteum</name>
    <name type="common">Slime mold</name>
    <name type="synonym">Dictyostelium lacteum</name>
    <dbReference type="NCBI Taxonomy" id="361077"/>
    <lineage>
        <taxon>Eukaryota</taxon>
        <taxon>Amoebozoa</taxon>
        <taxon>Evosea</taxon>
        <taxon>Eumycetozoa</taxon>
        <taxon>Dictyostelia</taxon>
        <taxon>Dictyosteliales</taxon>
        <taxon>Raperosteliaceae</taxon>
        <taxon>Tieghemostelium</taxon>
    </lineage>
</organism>
<reference evidence="1 2" key="1">
    <citation type="submission" date="2015-12" db="EMBL/GenBank/DDBJ databases">
        <title>Dictyostelia acquired genes for synthesis and detection of signals that induce cell-type specialization by lateral gene transfer from prokaryotes.</title>
        <authorList>
            <person name="Gloeckner G."/>
            <person name="Schaap P."/>
        </authorList>
    </citation>
    <scope>NUCLEOTIDE SEQUENCE [LARGE SCALE GENOMIC DNA]</scope>
    <source>
        <strain evidence="1 2">TK</strain>
    </source>
</reference>